<keyword evidence="3 13" id="KW-0028">Amino-acid biosynthesis</keyword>
<name>A0A2T5GPG5_9SPHN</name>
<dbReference type="GO" id="GO:0009089">
    <property type="term" value="P:lysine biosynthetic process via diaminopimelate"/>
    <property type="evidence" value="ECO:0007669"/>
    <property type="project" value="UniProtKB-UniRule"/>
</dbReference>
<evidence type="ECO:0000256" key="1">
    <source>
        <dbReference type="ARBA" id="ARBA00006642"/>
    </source>
</evidence>
<dbReference type="GO" id="GO:0005829">
    <property type="term" value="C:cytosol"/>
    <property type="evidence" value="ECO:0007669"/>
    <property type="project" value="TreeGrafter"/>
</dbReference>
<dbReference type="UniPathway" id="UPA00034">
    <property type="reaction ID" value="UER00018"/>
</dbReference>
<dbReference type="HAMAP" id="MF_00102">
    <property type="entry name" value="DapB"/>
    <property type="match status" value="1"/>
</dbReference>
<evidence type="ECO:0000313" key="16">
    <source>
        <dbReference type="EMBL" id="PTQ61225.1"/>
    </source>
</evidence>
<dbReference type="Gene3D" id="3.40.50.720">
    <property type="entry name" value="NAD(P)-binding Rossmann-like Domain"/>
    <property type="match status" value="1"/>
</dbReference>
<evidence type="ECO:0000259" key="15">
    <source>
        <dbReference type="Pfam" id="PF05173"/>
    </source>
</evidence>
<comment type="caution">
    <text evidence="13">Lacks conserved residue(s) required for the propagation of feature annotation.</text>
</comment>
<dbReference type="Pfam" id="PF05173">
    <property type="entry name" value="DapB_C"/>
    <property type="match status" value="1"/>
</dbReference>
<feature type="active site" description="Proton donor/acceptor" evidence="13">
    <location>
        <position position="145"/>
    </location>
</feature>
<evidence type="ECO:0000256" key="3">
    <source>
        <dbReference type="ARBA" id="ARBA00022605"/>
    </source>
</evidence>
<keyword evidence="5 13" id="KW-0220">Diaminopimelate biosynthesis</keyword>
<evidence type="ECO:0000256" key="12">
    <source>
        <dbReference type="ARBA" id="ARBA00049396"/>
    </source>
</evidence>
<dbReference type="SUPFAM" id="SSF51735">
    <property type="entry name" value="NAD(P)-binding Rossmann-fold domains"/>
    <property type="match status" value="1"/>
</dbReference>
<dbReference type="InterPro" id="IPR036291">
    <property type="entry name" value="NAD(P)-bd_dom_sf"/>
</dbReference>
<dbReference type="InterPro" id="IPR022663">
    <property type="entry name" value="DapB_C"/>
</dbReference>
<keyword evidence="7 13" id="KW-0520">NAD</keyword>
<dbReference type="GO" id="GO:0016726">
    <property type="term" value="F:oxidoreductase activity, acting on CH or CH2 groups, NAD or NADP as acceptor"/>
    <property type="evidence" value="ECO:0007669"/>
    <property type="project" value="UniProtKB-UniRule"/>
</dbReference>
<keyword evidence="2 13" id="KW-0963">Cytoplasm</keyword>
<comment type="caution">
    <text evidence="13">Was originally thought to be a dihydrodipicolinate reductase (DHDPR), catalyzing the conversion of dihydrodipicolinate to tetrahydrodipicolinate. However, it was shown in E.coli that the substrate of the enzymatic reaction is not dihydrodipicolinate (DHDP) but in fact (2S,4S)-4-hydroxy-2,3,4,5-tetrahydrodipicolinic acid (HTPA), the product released by the DapA-catalyzed reaction.</text>
</comment>
<feature type="binding site" evidence="13">
    <location>
        <begin position="112"/>
        <end position="115"/>
    </location>
    <ligand>
        <name>NAD(+)</name>
        <dbReference type="ChEBI" id="CHEBI:57540"/>
    </ligand>
</feature>
<comment type="catalytic activity">
    <reaction evidence="12 13">
        <text>(S)-2,3,4,5-tetrahydrodipicolinate + NAD(+) + H2O = (2S,4S)-4-hydroxy-2,3,4,5-tetrahydrodipicolinate + NADH + H(+)</text>
        <dbReference type="Rhea" id="RHEA:35323"/>
        <dbReference type="ChEBI" id="CHEBI:15377"/>
        <dbReference type="ChEBI" id="CHEBI:15378"/>
        <dbReference type="ChEBI" id="CHEBI:16845"/>
        <dbReference type="ChEBI" id="CHEBI:57540"/>
        <dbReference type="ChEBI" id="CHEBI:57945"/>
        <dbReference type="ChEBI" id="CHEBI:67139"/>
        <dbReference type="EC" id="1.17.1.8"/>
    </reaction>
</comment>
<reference evidence="16 17" key="1">
    <citation type="submission" date="2018-04" db="EMBL/GenBank/DDBJ databases">
        <title>Genomic Encyclopedia of Type Strains, Phase III (KMG-III): the genomes of soil and plant-associated and newly described type strains.</title>
        <authorList>
            <person name="Whitman W."/>
        </authorList>
    </citation>
    <scope>NUCLEOTIDE SEQUENCE [LARGE SCALE GENOMIC DNA]</scope>
    <source>
        <strain evidence="16 17">MA101b</strain>
    </source>
</reference>
<dbReference type="AlphaFoldDB" id="A0A2T5GPG5"/>
<sequence length="256" mass="25916">MQTHAPQLAPPPSGTTSIGIYGSAGRMGRAIVDAIEAAGASLAGGVDAGDDPTPLARSADVLVDFSTASAIEAHLAAARAAGTAIVIGTTGLSPQHQSMIDAAAADIAILQTGNTSLGVTLLGILVREAAARLGSDWDVEIVEMHHRHKVDAPSGTALLLGDAAAKGRGSSLAELRVDSRAGLHGARSEGTIGFASLRGGSVIGDHSVIFAGEGERIELNHRGDDRSIFARGAVRAAIWLAGQPAGRYRMGDVLGL</sequence>
<keyword evidence="4 13" id="KW-0521">NADP</keyword>
<comment type="function">
    <text evidence="13">Catalyzes the conversion of 4-hydroxy-tetrahydrodipicolinate (HTPA) to tetrahydrodipicolinate.</text>
</comment>
<dbReference type="EMBL" id="QAOG01000002">
    <property type="protein sequence ID" value="PTQ61225.1"/>
    <property type="molecule type" value="Genomic_DNA"/>
</dbReference>
<evidence type="ECO:0000256" key="9">
    <source>
        <dbReference type="ARBA" id="ARBA00037922"/>
    </source>
</evidence>
<comment type="subunit">
    <text evidence="13">Homotetramer.</text>
</comment>
<feature type="binding site" evidence="13">
    <location>
        <begin position="155"/>
        <end position="156"/>
    </location>
    <ligand>
        <name>(S)-2,3,4,5-tetrahydrodipicolinate</name>
        <dbReference type="ChEBI" id="CHEBI:16845"/>
    </ligand>
</feature>
<feature type="binding site" evidence="13">
    <location>
        <position position="146"/>
    </location>
    <ligand>
        <name>(S)-2,3,4,5-tetrahydrodipicolinate</name>
        <dbReference type="ChEBI" id="CHEBI:16845"/>
    </ligand>
</feature>
<dbReference type="Gene3D" id="3.30.360.10">
    <property type="entry name" value="Dihydrodipicolinate Reductase, domain 2"/>
    <property type="match status" value="1"/>
</dbReference>
<dbReference type="FunFam" id="3.30.360.10:FF:000004">
    <property type="entry name" value="4-hydroxy-tetrahydrodipicolinate reductase"/>
    <property type="match status" value="1"/>
</dbReference>
<keyword evidence="6 13" id="KW-0560">Oxidoreductase</keyword>
<accession>A0A2T5GPG5</accession>
<evidence type="ECO:0000256" key="8">
    <source>
        <dbReference type="ARBA" id="ARBA00023154"/>
    </source>
</evidence>
<dbReference type="InterPro" id="IPR023940">
    <property type="entry name" value="DHDPR_bac"/>
</dbReference>
<comment type="caution">
    <text evidence="16">The sequence shown here is derived from an EMBL/GenBank/DDBJ whole genome shotgun (WGS) entry which is preliminary data.</text>
</comment>
<organism evidence="16 17">
    <name type="scientific">Sphingomonas aurantiaca</name>
    <dbReference type="NCBI Taxonomy" id="185949"/>
    <lineage>
        <taxon>Bacteria</taxon>
        <taxon>Pseudomonadati</taxon>
        <taxon>Pseudomonadota</taxon>
        <taxon>Alphaproteobacteria</taxon>
        <taxon>Sphingomonadales</taxon>
        <taxon>Sphingomonadaceae</taxon>
        <taxon>Sphingomonas</taxon>
    </lineage>
</organism>
<evidence type="ECO:0000256" key="13">
    <source>
        <dbReference type="HAMAP-Rule" id="MF_00102"/>
    </source>
</evidence>
<dbReference type="PANTHER" id="PTHR20836:SF0">
    <property type="entry name" value="4-HYDROXY-TETRAHYDRODIPICOLINATE REDUCTASE 1, CHLOROPLASTIC-RELATED"/>
    <property type="match status" value="1"/>
</dbReference>
<gene>
    <name evidence="13" type="primary">dapB</name>
    <name evidence="16" type="ORF">C8J26_1552</name>
</gene>
<keyword evidence="8 13" id="KW-0457">Lysine biosynthesis</keyword>
<dbReference type="GO" id="GO:0008839">
    <property type="term" value="F:4-hydroxy-tetrahydrodipicolinate reductase"/>
    <property type="evidence" value="ECO:0007669"/>
    <property type="project" value="UniProtKB-UniRule"/>
</dbReference>
<dbReference type="Pfam" id="PF01113">
    <property type="entry name" value="DapB_N"/>
    <property type="match status" value="1"/>
</dbReference>
<evidence type="ECO:0000256" key="7">
    <source>
        <dbReference type="ARBA" id="ARBA00023027"/>
    </source>
</evidence>
<comment type="pathway">
    <text evidence="9 13">Amino-acid biosynthesis; L-lysine biosynthesis via DAP pathway; (S)-tetrahydrodipicolinate from L-aspartate: step 4/4.</text>
</comment>
<feature type="binding site" evidence="13">
    <location>
        <begin position="22"/>
        <end position="27"/>
    </location>
    <ligand>
        <name>NAD(+)</name>
        <dbReference type="ChEBI" id="CHEBI:57540"/>
    </ligand>
</feature>
<evidence type="ECO:0000256" key="10">
    <source>
        <dbReference type="ARBA" id="ARBA00038983"/>
    </source>
</evidence>
<evidence type="ECO:0000259" key="14">
    <source>
        <dbReference type="Pfam" id="PF01113"/>
    </source>
</evidence>
<dbReference type="GO" id="GO:0050661">
    <property type="term" value="F:NADP binding"/>
    <property type="evidence" value="ECO:0007669"/>
    <property type="project" value="UniProtKB-UniRule"/>
</dbReference>
<evidence type="ECO:0000313" key="17">
    <source>
        <dbReference type="Proteomes" id="UP000244189"/>
    </source>
</evidence>
<proteinExistence type="inferred from homology"/>
<comment type="catalytic activity">
    <reaction evidence="11 13">
        <text>(S)-2,3,4,5-tetrahydrodipicolinate + NADP(+) + H2O = (2S,4S)-4-hydroxy-2,3,4,5-tetrahydrodipicolinate + NADPH + H(+)</text>
        <dbReference type="Rhea" id="RHEA:35331"/>
        <dbReference type="ChEBI" id="CHEBI:15377"/>
        <dbReference type="ChEBI" id="CHEBI:15378"/>
        <dbReference type="ChEBI" id="CHEBI:16845"/>
        <dbReference type="ChEBI" id="CHEBI:57783"/>
        <dbReference type="ChEBI" id="CHEBI:58349"/>
        <dbReference type="ChEBI" id="CHEBI:67139"/>
        <dbReference type="EC" id="1.17.1.8"/>
    </reaction>
</comment>
<keyword evidence="17" id="KW-1185">Reference proteome</keyword>
<comment type="subcellular location">
    <subcellularLocation>
        <location evidence="13">Cytoplasm</location>
    </subcellularLocation>
</comment>
<protein>
    <recommendedName>
        <fullName evidence="10 13">4-hydroxy-tetrahydrodipicolinate reductase</fullName>
        <shortName evidence="13">HTPA reductase</shortName>
        <ecNumber evidence="10 13">1.17.1.8</ecNumber>
    </recommendedName>
</protein>
<dbReference type="PROSITE" id="PS01298">
    <property type="entry name" value="DAPB"/>
    <property type="match status" value="1"/>
</dbReference>
<dbReference type="RefSeq" id="WP_107957378.1">
    <property type="nucleotide sequence ID" value="NZ_QAOG01000002.1"/>
</dbReference>
<feature type="domain" description="Dihydrodipicolinate reductase C-terminal" evidence="15">
    <location>
        <begin position="118"/>
        <end position="254"/>
    </location>
</feature>
<feature type="binding site" evidence="13">
    <location>
        <begin position="88"/>
        <end position="90"/>
    </location>
    <ligand>
        <name>NAD(+)</name>
        <dbReference type="ChEBI" id="CHEBI:57540"/>
    </ligand>
</feature>
<feature type="domain" description="Dihydrodipicolinate reductase N-terminal" evidence="14">
    <location>
        <begin position="17"/>
        <end position="114"/>
    </location>
</feature>
<dbReference type="GO" id="GO:0051287">
    <property type="term" value="F:NAD binding"/>
    <property type="evidence" value="ECO:0007669"/>
    <property type="project" value="UniProtKB-UniRule"/>
</dbReference>
<evidence type="ECO:0000256" key="5">
    <source>
        <dbReference type="ARBA" id="ARBA00022915"/>
    </source>
</evidence>
<dbReference type="Proteomes" id="UP000244189">
    <property type="component" value="Unassembled WGS sequence"/>
</dbReference>
<dbReference type="NCBIfam" id="TIGR00036">
    <property type="entry name" value="dapB"/>
    <property type="match status" value="1"/>
</dbReference>
<comment type="similarity">
    <text evidence="1 13">Belongs to the DapB family.</text>
</comment>
<dbReference type="PANTHER" id="PTHR20836">
    <property type="entry name" value="DIHYDRODIPICOLINATE REDUCTASE"/>
    <property type="match status" value="1"/>
</dbReference>
<dbReference type="GO" id="GO:0019877">
    <property type="term" value="P:diaminopimelate biosynthetic process"/>
    <property type="evidence" value="ECO:0007669"/>
    <property type="project" value="UniProtKB-UniRule"/>
</dbReference>
<dbReference type="SUPFAM" id="SSF55347">
    <property type="entry name" value="Glyceraldehyde-3-phosphate dehydrogenase-like, C-terminal domain"/>
    <property type="match status" value="1"/>
</dbReference>
<evidence type="ECO:0000256" key="11">
    <source>
        <dbReference type="ARBA" id="ARBA00049080"/>
    </source>
</evidence>
<dbReference type="PIRSF" id="PIRSF000161">
    <property type="entry name" value="DHPR"/>
    <property type="match status" value="1"/>
</dbReference>
<evidence type="ECO:0000256" key="6">
    <source>
        <dbReference type="ARBA" id="ARBA00023002"/>
    </source>
</evidence>
<dbReference type="EC" id="1.17.1.8" evidence="10 13"/>
<evidence type="ECO:0000256" key="2">
    <source>
        <dbReference type="ARBA" id="ARBA00022490"/>
    </source>
</evidence>
<dbReference type="InterPro" id="IPR022664">
    <property type="entry name" value="DapB_N_CS"/>
</dbReference>
<evidence type="ECO:0000256" key="4">
    <source>
        <dbReference type="ARBA" id="ARBA00022857"/>
    </source>
</evidence>
<feature type="active site" description="Proton donor" evidence="13">
    <location>
        <position position="149"/>
    </location>
</feature>
<dbReference type="InterPro" id="IPR000846">
    <property type="entry name" value="DapB_N"/>
</dbReference>